<accession>A0A9W7H6D0</accession>
<dbReference type="OrthoDB" id="999321at2759"/>
<protein>
    <submittedName>
        <fullName evidence="2">Uncharacterized protein</fullName>
    </submittedName>
</protein>
<keyword evidence="1" id="KW-0472">Membrane</keyword>
<dbReference type="EMBL" id="BSYR01000008">
    <property type="protein sequence ID" value="GMI70180.1"/>
    <property type="molecule type" value="Genomic_DNA"/>
</dbReference>
<organism evidence="2 3">
    <name type="scientific">Hibiscus trionum</name>
    <name type="common">Flower of an hour</name>
    <dbReference type="NCBI Taxonomy" id="183268"/>
    <lineage>
        <taxon>Eukaryota</taxon>
        <taxon>Viridiplantae</taxon>
        <taxon>Streptophyta</taxon>
        <taxon>Embryophyta</taxon>
        <taxon>Tracheophyta</taxon>
        <taxon>Spermatophyta</taxon>
        <taxon>Magnoliopsida</taxon>
        <taxon>eudicotyledons</taxon>
        <taxon>Gunneridae</taxon>
        <taxon>Pentapetalae</taxon>
        <taxon>rosids</taxon>
        <taxon>malvids</taxon>
        <taxon>Malvales</taxon>
        <taxon>Malvaceae</taxon>
        <taxon>Malvoideae</taxon>
        <taxon>Hibiscus</taxon>
    </lineage>
</organism>
<evidence type="ECO:0000256" key="1">
    <source>
        <dbReference type="SAM" id="Phobius"/>
    </source>
</evidence>
<dbReference type="Proteomes" id="UP001165190">
    <property type="component" value="Unassembled WGS sequence"/>
</dbReference>
<evidence type="ECO:0000313" key="3">
    <source>
        <dbReference type="Proteomes" id="UP001165190"/>
    </source>
</evidence>
<gene>
    <name evidence="2" type="ORF">HRI_000687300</name>
</gene>
<keyword evidence="3" id="KW-1185">Reference proteome</keyword>
<comment type="caution">
    <text evidence="2">The sequence shown here is derived from an EMBL/GenBank/DDBJ whole genome shotgun (WGS) entry which is preliminary data.</text>
</comment>
<dbReference type="PANTHER" id="PTHR34268:SF8">
    <property type="entry name" value="FAE DOMAIN-CONTAINING PROTEIN"/>
    <property type="match status" value="1"/>
</dbReference>
<keyword evidence="1" id="KW-0812">Transmembrane</keyword>
<sequence length="78" mass="8827">MEKIEVSLTGSLMKLLMFFIVQALVYLILSKSSHVFSSSLSFKPARLSSFLRILASFSDFPQGFEQPSPVFEEFENSN</sequence>
<evidence type="ECO:0000313" key="2">
    <source>
        <dbReference type="EMBL" id="GMI70180.1"/>
    </source>
</evidence>
<keyword evidence="1" id="KW-1133">Transmembrane helix</keyword>
<proteinExistence type="predicted"/>
<dbReference type="PANTHER" id="PTHR34268">
    <property type="entry name" value="OS01G0321850 PROTEIN"/>
    <property type="match status" value="1"/>
</dbReference>
<dbReference type="AlphaFoldDB" id="A0A9W7H6D0"/>
<reference evidence="2" key="1">
    <citation type="submission" date="2023-05" db="EMBL/GenBank/DDBJ databases">
        <title>Genome and transcriptome analyses reveal genes involved in the formation of fine ridges on petal epidermal cells in Hibiscus trionum.</title>
        <authorList>
            <person name="Koshimizu S."/>
            <person name="Masuda S."/>
            <person name="Ishii T."/>
            <person name="Shirasu K."/>
            <person name="Hoshino A."/>
            <person name="Arita M."/>
        </authorList>
    </citation>
    <scope>NUCLEOTIDE SEQUENCE</scope>
    <source>
        <strain evidence="2">Hamamatsu line</strain>
    </source>
</reference>
<feature type="transmembrane region" description="Helical" evidence="1">
    <location>
        <begin position="12"/>
        <end position="29"/>
    </location>
</feature>
<name>A0A9W7H6D0_HIBTR</name>